<dbReference type="PROSITE" id="PS50004">
    <property type="entry name" value="C2"/>
    <property type="match status" value="1"/>
</dbReference>
<organism evidence="3 4">
    <name type="scientific">Tieghemiomyces parasiticus</name>
    <dbReference type="NCBI Taxonomy" id="78921"/>
    <lineage>
        <taxon>Eukaryota</taxon>
        <taxon>Fungi</taxon>
        <taxon>Fungi incertae sedis</taxon>
        <taxon>Zoopagomycota</taxon>
        <taxon>Kickxellomycotina</taxon>
        <taxon>Dimargaritomycetes</taxon>
        <taxon>Dimargaritales</taxon>
        <taxon>Dimargaritaceae</taxon>
        <taxon>Tieghemiomyces</taxon>
    </lineage>
</organism>
<dbReference type="Gene3D" id="2.60.40.150">
    <property type="entry name" value="C2 domain"/>
    <property type="match status" value="1"/>
</dbReference>
<dbReference type="InterPro" id="IPR000008">
    <property type="entry name" value="C2_dom"/>
</dbReference>
<name>A0A9W8ACS0_9FUNG</name>
<evidence type="ECO:0000256" key="1">
    <source>
        <dbReference type="SAM" id="MobiDB-lite"/>
    </source>
</evidence>
<evidence type="ECO:0000313" key="4">
    <source>
        <dbReference type="Proteomes" id="UP001150569"/>
    </source>
</evidence>
<feature type="compositionally biased region" description="Pro residues" evidence="1">
    <location>
        <begin position="375"/>
        <end position="384"/>
    </location>
</feature>
<proteinExistence type="predicted"/>
<feature type="domain" description="C2" evidence="2">
    <location>
        <begin position="1"/>
        <end position="104"/>
    </location>
</feature>
<evidence type="ECO:0000259" key="2">
    <source>
        <dbReference type="PROSITE" id="PS50004"/>
    </source>
</evidence>
<sequence length="422" mass="45568">MFWRRRLTIRIKVIRAQNLLSKDGEEPTSYITVSVGKEKDHTRTKEDVNPRWDQPMEFKVDPEHPPTNILLRYQLKSILISDTMGTARIPLTSFFIAPGQPKQYRSGEQYAQWFPLTPEAGSYGAMNGGSVGEVLVNFGWMIEHQDFQDPDWVEDWNELLRNMAPIPPIYGMGGGMGGYGHGAGMPYGRRGSGMDDFPNEYDEGGSHYFHRRDQYGSMPPHASQSHYGSGYTHQSYSGPRQRTPGHTPHGPSRSQSYHTSYGPSQSFADIGPEGSTPFMNGDEPVHHHHARSSPPSGFGHGQGHGGRPGFVPPEFPGMGGPFPPHPMGGGGYGMDGLGGGGGMYGAGMGMGPQDMPYSSGHGPSAASGYGYGAGPVPPHPPPGAHPSMGPHPFGGMPPRFGQQFPTGYGQVPPFSKYSGASL</sequence>
<dbReference type="AlphaFoldDB" id="A0A9W8ACS0"/>
<evidence type="ECO:0000313" key="3">
    <source>
        <dbReference type="EMBL" id="KAJ1928301.1"/>
    </source>
</evidence>
<reference evidence="3" key="1">
    <citation type="submission" date="2022-07" db="EMBL/GenBank/DDBJ databases">
        <title>Phylogenomic reconstructions and comparative analyses of Kickxellomycotina fungi.</title>
        <authorList>
            <person name="Reynolds N.K."/>
            <person name="Stajich J.E."/>
            <person name="Barry K."/>
            <person name="Grigoriev I.V."/>
            <person name="Crous P."/>
            <person name="Smith M.E."/>
        </authorList>
    </citation>
    <scope>NUCLEOTIDE SEQUENCE</scope>
    <source>
        <strain evidence="3">RSA 861</strain>
    </source>
</reference>
<feature type="compositionally biased region" description="Pro residues" evidence="1">
    <location>
        <begin position="310"/>
        <end position="326"/>
    </location>
</feature>
<gene>
    <name evidence="3" type="ORF">IWQ60_002177</name>
</gene>
<keyword evidence="4" id="KW-1185">Reference proteome</keyword>
<dbReference type="SMART" id="SM00239">
    <property type="entry name" value="C2"/>
    <property type="match status" value="1"/>
</dbReference>
<comment type="caution">
    <text evidence="3">The sequence shown here is derived from an EMBL/GenBank/DDBJ whole genome shotgun (WGS) entry which is preliminary data.</text>
</comment>
<feature type="compositionally biased region" description="Gly residues" evidence="1">
    <location>
        <begin position="298"/>
        <end position="308"/>
    </location>
</feature>
<dbReference type="EMBL" id="JANBPT010000079">
    <property type="protein sequence ID" value="KAJ1928301.1"/>
    <property type="molecule type" value="Genomic_DNA"/>
</dbReference>
<accession>A0A9W8ACS0</accession>
<feature type="compositionally biased region" description="Polar residues" evidence="1">
    <location>
        <begin position="252"/>
        <end position="267"/>
    </location>
</feature>
<dbReference type="InterPro" id="IPR035892">
    <property type="entry name" value="C2_domain_sf"/>
</dbReference>
<feature type="region of interest" description="Disordered" evidence="1">
    <location>
        <begin position="373"/>
        <end position="422"/>
    </location>
</feature>
<dbReference type="CDD" id="cd00030">
    <property type="entry name" value="C2"/>
    <property type="match status" value="1"/>
</dbReference>
<dbReference type="OrthoDB" id="67700at2759"/>
<dbReference type="Pfam" id="PF00168">
    <property type="entry name" value="C2"/>
    <property type="match status" value="1"/>
</dbReference>
<feature type="compositionally biased region" description="Polar residues" evidence="1">
    <location>
        <begin position="222"/>
        <end position="240"/>
    </location>
</feature>
<protein>
    <recommendedName>
        <fullName evidence="2">C2 domain-containing protein</fullName>
    </recommendedName>
</protein>
<dbReference type="SUPFAM" id="SSF49562">
    <property type="entry name" value="C2 domain (Calcium/lipid-binding domain, CaLB)"/>
    <property type="match status" value="1"/>
</dbReference>
<dbReference type="Proteomes" id="UP001150569">
    <property type="component" value="Unassembled WGS sequence"/>
</dbReference>
<feature type="region of interest" description="Disordered" evidence="1">
    <location>
        <begin position="195"/>
        <end position="333"/>
    </location>
</feature>